<comment type="caution">
    <text evidence="2">The sequence shown here is derived from an EMBL/GenBank/DDBJ whole genome shotgun (WGS) entry which is preliminary data.</text>
</comment>
<dbReference type="GO" id="GO:0005739">
    <property type="term" value="C:mitochondrion"/>
    <property type="evidence" value="ECO:0007669"/>
    <property type="project" value="TreeGrafter"/>
</dbReference>
<dbReference type="PANTHER" id="PTHR43149:SF1">
    <property type="entry name" value="DELTA(3,5)-DELTA(2,4)-DIENOYL-COA ISOMERASE, MITOCHONDRIAL"/>
    <property type="match status" value="1"/>
</dbReference>
<dbReference type="GO" id="GO:0051750">
    <property type="term" value="F:delta(3,5)-delta(2,4)-dienoyl-CoA isomerase activity"/>
    <property type="evidence" value="ECO:0007669"/>
    <property type="project" value="TreeGrafter"/>
</dbReference>
<evidence type="ECO:0000313" key="3">
    <source>
        <dbReference type="Proteomes" id="UP000268093"/>
    </source>
</evidence>
<sequence>MSPQQTTPYTYETVNAAFVSDGLLHVELNRPKKLNTFNQQLWADVRKVFEQIKADSDVRAVVVSGAGRLFTAGLDLSDNVVNDVDRNKDPARVAFFLRPHIMVCSNHPLAGLTFRLGLPILHGPIHKPQLRQALQDTFTAIEKCDKPVIVVVHNGCIGAGVDLITACDIRLATKDAYFSVKEVDVGLAADVGTLQRLPKVMGNQSLVRELCLTGRNLPAAEALQHGLVSRVFEDKDKALAEALKLGGDIVQKSPVAVVGTKHIDPMYAQTQAYLMLTISPHARPQASPQLLPRSFCIRGASIHRRLECRHAEYRGCCQMRRGLCDEEEASLREALGE</sequence>
<dbReference type="InterPro" id="IPR045002">
    <property type="entry name" value="Ech1-like"/>
</dbReference>
<dbReference type="Pfam" id="PF00378">
    <property type="entry name" value="ECH_1"/>
    <property type="match status" value="2"/>
</dbReference>
<organism evidence="2 3">
    <name type="scientific">Jimgerdemannia flammicorona</name>
    <dbReference type="NCBI Taxonomy" id="994334"/>
    <lineage>
        <taxon>Eukaryota</taxon>
        <taxon>Fungi</taxon>
        <taxon>Fungi incertae sedis</taxon>
        <taxon>Mucoromycota</taxon>
        <taxon>Mucoromycotina</taxon>
        <taxon>Endogonomycetes</taxon>
        <taxon>Endogonales</taxon>
        <taxon>Endogonaceae</taxon>
        <taxon>Jimgerdemannia</taxon>
    </lineage>
</organism>
<proteinExistence type="inferred from homology"/>
<reference evidence="2 3" key="1">
    <citation type="journal article" date="2018" name="New Phytol.">
        <title>Phylogenomics of Endogonaceae and evolution of mycorrhizas within Mucoromycota.</title>
        <authorList>
            <person name="Chang Y."/>
            <person name="Desiro A."/>
            <person name="Na H."/>
            <person name="Sandor L."/>
            <person name="Lipzen A."/>
            <person name="Clum A."/>
            <person name="Barry K."/>
            <person name="Grigoriev I.V."/>
            <person name="Martin F.M."/>
            <person name="Stajich J.E."/>
            <person name="Smith M.E."/>
            <person name="Bonito G."/>
            <person name="Spatafora J.W."/>
        </authorList>
    </citation>
    <scope>NUCLEOTIDE SEQUENCE [LARGE SCALE GENOMIC DNA]</scope>
    <source>
        <strain evidence="2 3">GMNB39</strain>
    </source>
</reference>
<accession>A0A433D7B5</accession>
<comment type="similarity">
    <text evidence="1">Belongs to the enoyl-CoA hydratase/isomerase family.</text>
</comment>
<dbReference type="AlphaFoldDB" id="A0A433D7B5"/>
<keyword evidence="3" id="KW-1185">Reference proteome</keyword>
<dbReference type="OrthoDB" id="14970at2759"/>
<dbReference type="PANTHER" id="PTHR43149">
    <property type="entry name" value="ENOYL-COA HYDRATASE"/>
    <property type="match status" value="1"/>
</dbReference>
<dbReference type="InterPro" id="IPR001753">
    <property type="entry name" value="Enoyl-CoA_hydra/iso"/>
</dbReference>
<evidence type="ECO:0000256" key="1">
    <source>
        <dbReference type="ARBA" id="ARBA00005254"/>
    </source>
</evidence>
<dbReference type="Proteomes" id="UP000268093">
    <property type="component" value="Unassembled WGS sequence"/>
</dbReference>
<dbReference type="Gene3D" id="3.90.226.10">
    <property type="entry name" value="2-enoyl-CoA Hydratase, Chain A, domain 1"/>
    <property type="match status" value="1"/>
</dbReference>
<dbReference type="CDD" id="cd06558">
    <property type="entry name" value="crotonase-like"/>
    <property type="match status" value="1"/>
</dbReference>
<protein>
    <submittedName>
        <fullName evidence="2">ClpP/crotonase-like domain-containing protein</fullName>
    </submittedName>
</protein>
<gene>
    <name evidence="2" type="ORF">BC936DRAFT_146549</name>
</gene>
<dbReference type="SUPFAM" id="SSF52096">
    <property type="entry name" value="ClpP/crotonase"/>
    <property type="match status" value="1"/>
</dbReference>
<dbReference type="EMBL" id="RBNI01005379">
    <property type="protein sequence ID" value="RUP46762.1"/>
    <property type="molecule type" value="Genomic_DNA"/>
</dbReference>
<dbReference type="InterPro" id="IPR029045">
    <property type="entry name" value="ClpP/crotonase-like_dom_sf"/>
</dbReference>
<name>A0A433D7B5_9FUNG</name>
<evidence type="ECO:0000313" key="2">
    <source>
        <dbReference type="EMBL" id="RUP46762.1"/>
    </source>
</evidence>